<accession>A0A9P6EQ35</accession>
<dbReference type="OrthoDB" id="274691at2759"/>
<name>A0A9P6EQ35_9AGAR</name>
<dbReference type="GO" id="GO:0033499">
    <property type="term" value="P:galactose catabolic process via UDP-galactose, Leloir pathway"/>
    <property type="evidence" value="ECO:0007669"/>
    <property type="project" value="TreeGrafter"/>
</dbReference>
<feature type="signal peptide" evidence="4">
    <location>
        <begin position="1"/>
        <end position="17"/>
    </location>
</feature>
<proteinExistence type="inferred from homology"/>
<evidence type="ECO:0000256" key="3">
    <source>
        <dbReference type="ARBA" id="ARBA00023277"/>
    </source>
</evidence>
<evidence type="ECO:0000256" key="4">
    <source>
        <dbReference type="SAM" id="SignalP"/>
    </source>
</evidence>
<evidence type="ECO:0000256" key="1">
    <source>
        <dbReference type="ARBA" id="ARBA00006206"/>
    </source>
</evidence>
<dbReference type="GO" id="GO:0006006">
    <property type="term" value="P:glucose metabolic process"/>
    <property type="evidence" value="ECO:0007669"/>
    <property type="project" value="TreeGrafter"/>
</dbReference>
<dbReference type="Pfam" id="PF01263">
    <property type="entry name" value="Aldose_epim"/>
    <property type="match status" value="1"/>
</dbReference>
<evidence type="ECO:0000313" key="6">
    <source>
        <dbReference type="Proteomes" id="UP000807306"/>
    </source>
</evidence>
<dbReference type="EMBL" id="MU157827">
    <property type="protein sequence ID" value="KAF9533951.1"/>
    <property type="molecule type" value="Genomic_DNA"/>
</dbReference>
<gene>
    <name evidence="5" type="ORF">CPB83DRAFT_417072</name>
</gene>
<dbReference type="Proteomes" id="UP000807306">
    <property type="component" value="Unassembled WGS sequence"/>
</dbReference>
<dbReference type="PANTHER" id="PTHR10091:SF6">
    <property type="entry name" value="1-EPIMERASE, PUTATIVE (AFU_ORTHOLOGUE AFUA_3G13240)-RELATED"/>
    <property type="match status" value="1"/>
</dbReference>
<keyword evidence="6" id="KW-1185">Reference proteome</keyword>
<dbReference type="GO" id="GO:0030246">
    <property type="term" value="F:carbohydrate binding"/>
    <property type="evidence" value="ECO:0007669"/>
    <property type="project" value="InterPro"/>
</dbReference>
<dbReference type="SUPFAM" id="SSF74650">
    <property type="entry name" value="Galactose mutarotase-like"/>
    <property type="match status" value="1"/>
</dbReference>
<dbReference type="PANTHER" id="PTHR10091">
    <property type="entry name" value="ALDOSE-1-EPIMERASE"/>
    <property type="match status" value="1"/>
</dbReference>
<dbReference type="AlphaFoldDB" id="A0A9P6EQ35"/>
<evidence type="ECO:0000256" key="2">
    <source>
        <dbReference type="ARBA" id="ARBA00023235"/>
    </source>
</evidence>
<keyword evidence="2" id="KW-0413">Isomerase</keyword>
<reference evidence="5" key="1">
    <citation type="submission" date="2020-11" db="EMBL/GenBank/DDBJ databases">
        <authorList>
            <consortium name="DOE Joint Genome Institute"/>
            <person name="Ahrendt S."/>
            <person name="Riley R."/>
            <person name="Andreopoulos W."/>
            <person name="Labutti K."/>
            <person name="Pangilinan J."/>
            <person name="Ruiz-Duenas F.J."/>
            <person name="Barrasa J.M."/>
            <person name="Sanchez-Garcia M."/>
            <person name="Camarero S."/>
            <person name="Miyauchi S."/>
            <person name="Serrano A."/>
            <person name="Linde D."/>
            <person name="Babiker R."/>
            <person name="Drula E."/>
            <person name="Ayuso-Fernandez I."/>
            <person name="Pacheco R."/>
            <person name="Padilla G."/>
            <person name="Ferreira P."/>
            <person name="Barriuso J."/>
            <person name="Kellner H."/>
            <person name="Castanera R."/>
            <person name="Alfaro M."/>
            <person name="Ramirez L."/>
            <person name="Pisabarro A.G."/>
            <person name="Kuo A."/>
            <person name="Tritt A."/>
            <person name="Lipzen A."/>
            <person name="He G."/>
            <person name="Yan M."/>
            <person name="Ng V."/>
            <person name="Cullen D."/>
            <person name="Martin F."/>
            <person name="Rosso M.-N."/>
            <person name="Henrissat B."/>
            <person name="Hibbett D."/>
            <person name="Martinez A.T."/>
            <person name="Grigoriev I.V."/>
        </authorList>
    </citation>
    <scope>NUCLEOTIDE SEQUENCE</scope>
    <source>
        <strain evidence="5">CBS 506.95</strain>
    </source>
</reference>
<protein>
    <submittedName>
        <fullName evidence="5">Galactose mutarotase-like protein</fullName>
    </submittedName>
</protein>
<keyword evidence="3" id="KW-0119">Carbohydrate metabolism</keyword>
<organism evidence="5 6">
    <name type="scientific">Crepidotus variabilis</name>
    <dbReference type="NCBI Taxonomy" id="179855"/>
    <lineage>
        <taxon>Eukaryota</taxon>
        <taxon>Fungi</taxon>
        <taxon>Dikarya</taxon>
        <taxon>Basidiomycota</taxon>
        <taxon>Agaricomycotina</taxon>
        <taxon>Agaricomycetes</taxon>
        <taxon>Agaricomycetidae</taxon>
        <taxon>Agaricales</taxon>
        <taxon>Agaricineae</taxon>
        <taxon>Crepidotaceae</taxon>
        <taxon>Crepidotus</taxon>
    </lineage>
</organism>
<comment type="similarity">
    <text evidence="1">Belongs to the aldose epimerase family.</text>
</comment>
<comment type="caution">
    <text evidence="5">The sequence shown here is derived from an EMBL/GenBank/DDBJ whole genome shotgun (WGS) entry which is preliminary data.</text>
</comment>
<dbReference type="GO" id="GO:0004034">
    <property type="term" value="F:aldose 1-epimerase activity"/>
    <property type="evidence" value="ECO:0007669"/>
    <property type="project" value="TreeGrafter"/>
</dbReference>
<feature type="chain" id="PRO_5040200369" evidence="4">
    <location>
        <begin position="18"/>
        <end position="371"/>
    </location>
</feature>
<dbReference type="InterPro" id="IPR047215">
    <property type="entry name" value="Galactose_mutarotase-like"/>
</dbReference>
<evidence type="ECO:0000313" key="5">
    <source>
        <dbReference type="EMBL" id="KAF9533951.1"/>
    </source>
</evidence>
<dbReference type="CDD" id="cd09019">
    <property type="entry name" value="galactose_mutarotase_like"/>
    <property type="match status" value="1"/>
</dbReference>
<keyword evidence="4" id="KW-0732">Signal</keyword>
<dbReference type="InterPro" id="IPR008183">
    <property type="entry name" value="Aldose_1/G6P_1-epimerase"/>
</dbReference>
<sequence>MRVQALTFFAIFATALSADWPFNVTELQAPDGSITAKFVPFGSTLTELWVKDKDGKARDVVLGYDDNTQLRDDPGHPVFNAVAGRYAGRINGGLFSIPISKAPDPTAANTWHIPTNDANGTVTLHGGIIGWDRRNWTVAAQTPTSVTFEHIDPADEGFPGIVTVQAHHEVTNGGVLRSTIRAKATQLTPIMITQHIYWNLDAFQDGTDNILEHKLKLDSSTVLALNETNSIPTGKLIDVTNTPYDFRTERTFGSKWNDTPKICPGCYGYNSGFVLDKKIDTPITLSSKKSGIKLSIQTDQAAAVVYTAWWLNAPRKAVHGGPSKSYLNSSAVAIEQQGYIDAINTPEFHQNQIYGPSKDYEWQSVYKFSTL</sequence>
<dbReference type="InterPro" id="IPR011013">
    <property type="entry name" value="Gal_mutarotase_sf_dom"/>
</dbReference>
<dbReference type="InterPro" id="IPR014718">
    <property type="entry name" value="GH-type_carb-bd"/>
</dbReference>
<dbReference type="Gene3D" id="2.70.98.10">
    <property type="match status" value="1"/>
</dbReference>